<dbReference type="EMBL" id="JAAXPE010000033">
    <property type="protein sequence ID" value="NKY88715.1"/>
    <property type="molecule type" value="Genomic_DNA"/>
</dbReference>
<sequence>MPIDRFLDLLRHYGIRILVDIRTVPRSRHNPQFEATELARSCAGAGFGYRHLAALGGLRRTRADSPNTVWRNTSFRGYADYMRTDKFETALAELIALGRRDRTAIMCAEAVPWRCHRSLVADALTVRGVEVVEILSRTGFRRHTLTSFARADGTHLTYPPSGEG</sequence>
<name>A0A7X6RJZ3_9NOCA</name>
<dbReference type="Pfam" id="PF04343">
    <property type="entry name" value="DUF488"/>
    <property type="match status" value="1"/>
</dbReference>
<comment type="caution">
    <text evidence="1">The sequence shown here is derived from an EMBL/GenBank/DDBJ whole genome shotgun (WGS) entry which is preliminary data.</text>
</comment>
<dbReference type="PANTHER" id="PTHR39337:SF1">
    <property type="entry name" value="BLR5642 PROTEIN"/>
    <property type="match status" value="1"/>
</dbReference>
<dbReference type="PIRSF" id="PIRSF024492">
    <property type="entry name" value="UCP024492"/>
    <property type="match status" value="1"/>
</dbReference>
<reference evidence="1 2" key="1">
    <citation type="submission" date="2020-04" db="EMBL/GenBank/DDBJ databases">
        <title>MicrobeNet Type strains.</title>
        <authorList>
            <person name="Nicholson A.C."/>
        </authorList>
    </citation>
    <scope>NUCLEOTIDE SEQUENCE [LARGE SCALE GENOMIC DNA]</scope>
    <source>
        <strain evidence="1 2">DSM 44445</strain>
    </source>
</reference>
<evidence type="ECO:0000313" key="1">
    <source>
        <dbReference type="EMBL" id="NKY88715.1"/>
    </source>
</evidence>
<organism evidence="1 2">
    <name type="scientific">Nocardia veterana</name>
    <dbReference type="NCBI Taxonomy" id="132249"/>
    <lineage>
        <taxon>Bacteria</taxon>
        <taxon>Bacillati</taxon>
        <taxon>Actinomycetota</taxon>
        <taxon>Actinomycetes</taxon>
        <taxon>Mycobacteriales</taxon>
        <taxon>Nocardiaceae</taxon>
        <taxon>Nocardia</taxon>
    </lineage>
</organism>
<dbReference type="Proteomes" id="UP000523447">
    <property type="component" value="Unassembled WGS sequence"/>
</dbReference>
<dbReference type="PANTHER" id="PTHR39337">
    <property type="entry name" value="BLR5642 PROTEIN"/>
    <property type="match status" value="1"/>
</dbReference>
<keyword evidence="2" id="KW-1185">Reference proteome</keyword>
<evidence type="ECO:0000313" key="2">
    <source>
        <dbReference type="Proteomes" id="UP000523447"/>
    </source>
</evidence>
<proteinExistence type="predicted"/>
<dbReference type="AlphaFoldDB" id="A0A7X6RJZ3"/>
<gene>
    <name evidence="1" type="ORF">HGA07_24225</name>
</gene>
<protein>
    <submittedName>
        <fullName evidence="1">DUF488 domain-containing protein</fullName>
    </submittedName>
</protein>
<dbReference type="InterPro" id="IPR007438">
    <property type="entry name" value="DUF488"/>
</dbReference>
<dbReference type="InterPro" id="IPR014519">
    <property type="entry name" value="UCP024492"/>
</dbReference>
<accession>A0A7X6RJZ3</accession>